<evidence type="ECO:0000313" key="2">
    <source>
        <dbReference type="Proteomes" id="UP000265520"/>
    </source>
</evidence>
<accession>A0A392UIH6</accession>
<name>A0A392UIH6_9FABA</name>
<dbReference type="AlphaFoldDB" id="A0A392UIH6"/>
<comment type="caution">
    <text evidence="1">The sequence shown here is derived from an EMBL/GenBank/DDBJ whole genome shotgun (WGS) entry which is preliminary data.</text>
</comment>
<proteinExistence type="predicted"/>
<sequence length="36" mass="4245">MVKKFCKDCNEPIPKGLQMMDNKTLISQVRQYLESK</sequence>
<keyword evidence="2" id="KW-1185">Reference proteome</keyword>
<organism evidence="1 2">
    <name type="scientific">Trifolium medium</name>
    <dbReference type="NCBI Taxonomy" id="97028"/>
    <lineage>
        <taxon>Eukaryota</taxon>
        <taxon>Viridiplantae</taxon>
        <taxon>Streptophyta</taxon>
        <taxon>Embryophyta</taxon>
        <taxon>Tracheophyta</taxon>
        <taxon>Spermatophyta</taxon>
        <taxon>Magnoliopsida</taxon>
        <taxon>eudicotyledons</taxon>
        <taxon>Gunneridae</taxon>
        <taxon>Pentapetalae</taxon>
        <taxon>rosids</taxon>
        <taxon>fabids</taxon>
        <taxon>Fabales</taxon>
        <taxon>Fabaceae</taxon>
        <taxon>Papilionoideae</taxon>
        <taxon>50 kb inversion clade</taxon>
        <taxon>NPAAA clade</taxon>
        <taxon>Hologalegina</taxon>
        <taxon>IRL clade</taxon>
        <taxon>Trifolieae</taxon>
        <taxon>Trifolium</taxon>
    </lineage>
</organism>
<protein>
    <submittedName>
        <fullName evidence="1">Disease resistance protein</fullName>
    </submittedName>
</protein>
<evidence type="ECO:0000313" key="1">
    <source>
        <dbReference type="EMBL" id="MCI73423.1"/>
    </source>
</evidence>
<dbReference type="EMBL" id="LXQA010838104">
    <property type="protein sequence ID" value="MCI73423.1"/>
    <property type="molecule type" value="Genomic_DNA"/>
</dbReference>
<dbReference type="Proteomes" id="UP000265520">
    <property type="component" value="Unassembled WGS sequence"/>
</dbReference>
<feature type="non-terminal residue" evidence="1">
    <location>
        <position position="36"/>
    </location>
</feature>
<reference evidence="1 2" key="1">
    <citation type="journal article" date="2018" name="Front. Plant Sci.">
        <title>Red Clover (Trifolium pratense) and Zigzag Clover (T. medium) - A Picture of Genomic Similarities and Differences.</title>
        <authorList>
            <person name="Dluhosova J."/>
            <person name="Istvanek J."/>
            <person name="Nedelnik J."/>
            <person name="Repkova J."/>
        </authorList>
    </citation>
    <scope>NUCLEOTIDE SEQUENCE [LARGE SCALE GENOMIC DNA]</scope>
    <source>
        <strain evidence="2">cv. 10/8</strain>
        <tissue evidence="1">Leaf</tissue>
    </source>
</reference>